<dbReference type="GO" id="GO:0007059">
    <property type="term" value="P:chromosome segregation"/>
    <property type="evidence" value="ECO:0007669"/>
    <property type="project" value="TreeGrafter"/>
</dbReference>
<dbReference type="AlphaFoldDB" id="A0A285TAW0"/>
<dbReference type="EMBL" id="OBMT01000015">
    <property type="protein sequence ID" value="SOC16718.1"/>
    <property type="molecule type" value="Genomic_DNA"/>
</dbReference>
<feature type="region of interest" description="Disordered" evidence="2">
    <location>
        <begin position="1"/>
        <end position="35"/>
    </location>
</feature>
<evidence type="ECO:0000313" key="4">
    <source>
        <dbReference type="EMBL" id="SOC16718.1"/>
    </source>
</evidence>
<dbReference type="InterPro" id="IPR050336">
    <property type="entry name" value="Chromosome_partition/occlusion"/>
</dbReference>
<dbReference type="SUPFAM" id="SSF110849">
    <property type="entry name" value="ParB/Sulfiredoxin"/>
    <property type="match status" value="1"/>
</dbReference>
<dbReference type="GO" id="GO:0005694">
    <property type="term" value="C:chromosome"/>
    <property type="evidence" value="ECO:0007669"/>
    <property type="project" value="TreeGrafter"/>
</dbReference>
<dbReference type="Proteomes" id="UP000219111">
    <property type="component" value="Unassembled WGS sequence"/>
</dbReference>
<evidence type="ECO:0000313" key="5">
    <source>
        <dbReference type="Proteomes" id="UP000219111"/>
    </source>
</evidence>
<name>A0A285TAW0_9RHOB</name>
<feature type="domain" description="ParB-like N-terminal" evidence="3">
    <location>
        <begin position="81"/>
        <end position="179"/>
    </location>
</feature>
<evidence type="ECO:0000259" key="3">
    <source>
        <dbReference type="SMART" id="SM00470"/>
    </source>
</evidence>
<dbReference type="OrthoDB" id="7656008at2"/>
<dbReference type="InterPro" id="IPR036086">
    <property type="entry name" value="ParB/Sulfiredoxin_sf"/>
</dbReference>
<keyword evidence="1" id="KW-0175">Coiled coil</keyword>
<evidence type="ECO:0000256" key="2">
    <source>
        <dbReference type="SAM" id="MobiDB-lite"/>
    </source>
</evidence>
<dbReference type="RefSeq" id="WP_097071064.1">
    <property type="nucleotide sequence ID" value="NZ_OBMT01000015.1"/>
</dbReference>
<keyword evidence="5" id="KW-1185">Reference proteome</keyword>
<proteinExistence type="predicted"/>
<sequence>MKKRRTFDIDLPEEEQTFPAGKDQPPSPAPRRSPMAAAISENAEALRDRRALEDRIRAENDALAAEHVRMKRLGLIVDMVALEAIDCWKLVRDRAKGDDLELAELVASIRDIGLSNPIRVEAREDGRFELVQGFRRLAAYRALLAETGDAERWGRIPAGILPRGEDLEGLYRRMVDENLVRKDISFAEMAMLALNYARDPQTAESDADRAVAELFKSAGYQKRSYIRQFIRVMDRLGDDLRFAPHIPRALGLKLAAAIEERPELVAQISAVLRDWENRSVADELEVLRKAAGQEADAEGQGALPVGTGAAKARPAARAKTTFQVASPLGAAKCTAANGRLEIKLDRDFSALDRRKLEAALIRLLGDIA</sequence>
<evidence type="ECO:0000256" key="1">
    <source>
        <dbReference type="SAM" id="Coils"/>
    </source>
</evidence>
<accession>A0A285TAW0</accession>
<protein>
    <submittedName>
        <fullName evidence="4">ParB family chromosome partitioning protein</fullName>
    </submittedName>
</protein>
<dbReference type="Pfam" id="PF02195">
    <property type="entry name" value="ParB_N"/>
    <property type="match status" value="1"/>
</dbReference>
<gene>
    <name evidence="4" type="ORF">SAMN05877831_1152</name>
</gene>
<feature type="coiled-coil region" evidence="1">
    <location>
        <begin position="35"/>
        <end position="62"/>
    </location>
</feature>
<reference evidence="5" key="1">
    <citation type="submission" date="2017-08" db="EMBL/GenBank/DDBJ databases">
        <authorList>
            <person name="Varghese N."/>
            <person name="Submissions S."/>
        </authorList>
    </citation>
    <scope>NUCLEOTIDE SEQUENCE [LARGE SCALE GENOMIC DNA]</scope>
    <source>
        <strain evidence="5">JA276</strain>
    </source>
</reference>
<dbReference type="InterPro" id="IPR003115">
    <property type="entry name" value="ParB_N"/>
</dbReference>
<organism evidence="4 5">
    <name type="scientific">Rhodobacter maris</name>
    <dbReference type="NCBI Taxonomy" id="446682"/>
    <lineage>
        <taxon>Bacteria</taxon>
        <taxon>Pseudomonadati</taxon>
        <taxon>Pseudomonadota</taxon>
        <taxon>Alphaproteobacteria</taxon>
        <taxon>Rhodobacterales</taxon>
        <taxon>Rhodobacter group</taxon>
        <taxon>Rhodobacter</taxon>
    </lineage>
</organism>
<dbReference type="PANTHER" id="PTHR33375:SF1">
    <property type="entry name" value="CHROMOSOME-PARTITIONING PROTEIN PARB-RELATED"/>
    <property type="match status" value="1"/>
</dbReference>
<dbReference type="SMART" id="SM00470">
    <property type="entry name" value="ParB"/>
    <property type="match status" value="1"/>
</dbReference>
<dbReference type="Gene3D" id="3.90.1530.30">
    <property type="match status" value="1"/>
</dbReference>
<dbReference type="PANTHER" id="PTHR33375">
    <property type="entry name" value="CHROMOSOME-PARTITIONING PROTEIN PARB-RELATED"/>
    <property type="match status" value="1"/>
</dbReference>